<gene>
    <name evidence="3" type="ORF">COHA_005823</name>
</gene>
<dbReference type="Pfam" id="PF00240">
    <property type="entry name" value="ubiquitin"/>
    <property type="match status" value="1"/>
</dbReference>
<dbReference type="Gene3D" id="3.10.20.90">
    <property type="entry name" value="Phosphatidylinositol 3-kinase Catalytic Subunit, Chain A, domain 1"/>
    <property type="match status" value="1"/>
</dbReference>
<dbReference type="EMBL" id="JADXDR010000079">
    <property type="protein sequence ID" value="KAI7840524.1"/>
    <property type="molecule type" value="Genomic_DNA"/>
</dbReference>
<dbReference type="SMART" id="SM00213">
    <property type="entry name" value="UBQ"/>
    <property type="match status" value="1"/>
</dbReference>
<keyword evidence="1" id="KW-1017">Isopeptide bond</keyword>
<dbReference type="InterPro" id="IPR019956">
    <property type="entry name" value="Ubiquitin_dom"/>
</dbReference>
<protein>
    <recommendedName>
        <fullName evidence="2">Ubiquitin-like domain-containing protein</fullName>
    </recommendedName>
</protein>
<dbReference type="InterPro" id="IPR029071">
    <property type="entry name" value="Ubiquitin-like_domsf"/>
</dbReference>
<dbReference type="PRINTS" id="PR00348">
    <property type="entry name" value="UBIQUITIN"/>
</dbReference>
<comment type="caution">
    <text evidence="3">The sequence shown here is derived from an EMBL/GenBank/DDBJ whole genome shotgun (WGS) entry which is preliminary data.</text>
</comment>
<accession>A0AAD5DUA2</accession>
<keyword evidence="4" id="KW-1185">Reference proteome</keyword>
<dbReference type="GO" id="GO:0003729">
    <property type="term" value="F:mRNA binding"/>
    <property type="evidence" value="ECO:0007669"/>
    <property type="project" value="UniProtKB-ARBA"/>
</dbReference>
<evidence type="ECO:0000313" key="4">
    <source>
        <dbReference type="Proteomes" id="UP001205105"/>
    </source>
</evidence>
<reference evidence="3" key="1">
    <citation type="submission" date="2020-11" db="EMBL/GenBank/DDBJ databases">
        <title>Chlorella ohadii genome sequencing and assembly.</title>
        <authorList>
            <person name="Murik O."/>
            <person name="Treves H."/>
            <person name="Kedem I."/>
            <person name="Shotland Y."/>
            <person name="Kaplan A."/>
        </authorList>
    </citation>
    <scope>NUCLEOTIDE SEQUENCE</scope>
    <source>
        <strain evidence="3">1</strain>
    </source>
</reference>
<dbReference type="PANTHER" id="PTHR10666">
    <property type="entry name" value="UBIQUITIN"/>
    <property type="match status" value="1"/>
</dbReference>
<proteinExistence type="predicted"/>
<name>A0AAD5DUA2_9CHLO</name>
<evidence type="ECO:0000313" key="3">
    <source>
        <dbReference type="EMBL" id="KAI7840524.1"/>
    </source>
</evidence>
<feature type="domain" description="Ubiquitin-like" evidence="2">
    <location>
        <begin position="167"/>
        <end position="242"/>
    </location>
</feature>
<evidence type="ECO:0000259" key="2">
    <source>
        <dbReference type="PROSITE" id="PS50053"/>
    </source>
</evidence>
<dbReference type="InterPro" id="IPR050158">
    <property type="entry name" value="Ubiquitin_ubiquitin-like"/>
</dbReference>
<dbReference type="SUPFAM" id="SSF54236">
    <property type="entry name" value="Ubiquitin-like"/>
    <property type="match status" value="1"/>
</dbReference>
<dbReference type="Proteomes" id="UP001205105">
    <property type="component" value="Unassembled WGS sequence"/>
</dbReference>
<organism evidence="3 4">
    <name type="scientific">Chlorella ohadii</name>
    <dbReference type="NCBI Taxonomy" id="2649997"/>
    <lineage>
        <taxon>Eukaryota</taxon>
        <taxon>Viridiplantae</taxon>
        <taxon>Chlorophyta</taxon>
        <taxon>core chlorophytes</taxon>
        <taxon>Trebouxiophyceae</taxon>
        <taxon>Chlorellales</taxon>
        <taxon>Chlorellaceae</taxon>
        <taxon>Chlorella clade</taxon>
        <taxon>Chlorella</taxon>
    </lineage>
</organism>
<dbReference type="PROSITE" id="PS50053">
    <property type="entry name" value="UBIQUITIN_2"/>
    <property type="match status" value="1"/>
</dbReference>
<dbReference type="AlphaFoldDB" id="A0AAD5DUA2"/>
<sequence length="347" mass="36544">MVAATLNGKACSLELPPECLSVADATSFAKSKLSAAWADTCRGAEGRSVIPFAGRQLSDLGRMHEEGGDQPSQKRLFLSAKGWQPGGTVTVDLPTGRNVELPVCESTCGAHVAAYVAALLACEPAGVRLWHAGGNGMFPKRLGEAEQALPSTRLRAQLAAELGPGLATISVKMLTGKIVTVHLTPDSMVAQLKQAIQDQEGYLPDQQRLVFGARELDDSCTLGCYRLRPDDTVHLVLRLRGGMFALSSGRAGNFEELGLAADEQQVASIAASGRIPVEVVLPDGSSMLLACNEDDGCEEVLAALHERLAAAAGEAAVLAADVDGLQDAAAMRELLRQAQAALRRRQP</sequence>
<dbReference type="InterPro" id="IPR000626">
    <property type="entry name" value="Ubiquitin-like_dom"/>
</dbReference>
<evidence type="ECO:0000256" key="1">
    <source>
        <dbReference type="ARBA" id="ARBA00022499"/>
    </source>
</evidence>